<evidence type="ECO:0000313" key="1">
    <source>
        <dbReference type="EMBL" id="KFB43952.1"/>
    </source>
</evidence>
<sequence>MNFDEGRMNSLAVFRKSTSLIRPVAGSPGSSGVGQCHTECGSVGKTVAGAQFTRG</sequence>
<proteinExistence type="predicted"/>
<organism evidence="1">
    <name type="scientific">Anopheles sinensis</name>
    <name type="common">Mosquito</name>
    <dbReference type="NCBI Taxonomy" id="74873"/>
    <lineage>
        <taxon>Eukaryota</taxon>
        <taxon>Metazoa</taxon>
        <taxon>Ecdysozoa</taxon>
        <taxon>Arthropoda</taxon>
        <taxon>Hexapoda</taxon>
        <taxon>Insecta</taxon>
        <taxon>Pterygota</taxon>
        <taxon>Neoptera</taxon>
        <taxon>Endopterygota</taxon>
        <taxon>Diptera</taxon>
        <taxon>Nematocera</taxon>
        <taxon>Culicoidea</taxon>
        <taxon>Culicidae</taxon>
        <taxon>Anophelinae</taxon>
        <taxon>Anopheles</taxon>
    </lineage>
</organism>
<evidence type="ECO:0000313" key="3">
    <source>
        <dbReference type="Proteomes" id="UP000030765"/>
    </source>
</evidence>
<dbReference type="Proteomes" id="UP000030765">
    <property type="component" value="Unassembled WGS sequence"/>
</dbReference>
<protein>
    <submittedName>
        <fullName evidence="1 2">MCAK-like kinesin</fullName>
    </submittedName>
</protein>
<evidence type="ECO:0000313" key="2">
    <source>
        <dbReference type="EnsemblMetazoa" id="ASIC011780-PA"/>
    </source>
</evidence>
<name>A0A084W158_ANOSI</name>
<keyword evidence="3" id="KW-1185">Reference proteome</keyword>
<accession>A0A084W158</accession>
<dbReference type="EMBL" id="ATLV01019208">
    <property type="status" value="NOT_ANNOTATED_CDS"/>
    <property type="molecule type" value="Genomic_DNA"/>
</dbReference>
<reference evidence="2" key="2">
    <citation type="submission" date="2020-05" db="UniProtKB">
        <authorList>
            <consortium name="EnsemblMetazoa"/>
        </authorList>
    </citation>
    <scope>IDENTIFICATION</scope>
</reference>
<reference evidence="1 3" key="1">
    <citation type="journal article" date="2014" name="BMC Genomics">
        <title>Genome sequence of Anopheles sinensis provides insight into genetics basis of mosquito competence for malaria parasites.</title>
        <authorList>
            <person name="Zhou D."/>
            <person name="Zhang D."/>
            <person name="Ding G."/>
            <person name="Shi L."/>
            <person name="Hou Q."/>
            <person name="Ye Y."/>
            <person name="Xu Y."/>
            <person name="Zhou H."/>
            <person name="Xiong C."/>
            <person name="Li S."/>
            <person name="Yu J."/>
            <person name="Hong S."/>
            <person name="Yu X."/>
            <person name="Zou P."/>
            <person name="Chen C."/>
            <person name="Chang X."/>
            <person name="Wang W."/>
            <person name="Lv Y."/>
            <person name="Sun Y."/>
            <person name="Ma L."/>
            <person name="Shen B."/>
            <person name="Zhu C."/>
        </authorList>
    </citation>
    <scope>NUCLEOTIDE SEQUENCE [LARGE SCALE GENOMIC DNA]</scope>
</reference>
<dbReference type="AlphaFoldDB" id="A0A084W158"/>
<dbReference type="EMBL" id="KE525264">
    <property type="protein sequence ID" value="KFB43952.1"/>
    <property type="molecule type" value="Genomic_DNA"/>
</dbReference>
<gene>
    <name evidence="1" type="ORF">ZHAS_00011780</name>
</gene>
<dbReference type="VEuPathDB" id="VectorBase:ASIC011780"/>
<dbReference type="EnsemblMetazoa" id="ASIC011780-RA">
    <property type="protein sequence ID" value="ASIC011780-PA"/>
    <property type="gene ID" value="ASIC011780"/>
</dbReference>